<dbReference type="Proteomes" id="UP001422074">
    <property type="component" value="Unassembled WGS sequence"/>
</dbReference>
<dbReference type="InterPro" id="IPR017946">
    <property type="entry name" value="PLC-like_Pdiesterase_TIM-brl"/>
</dbReference>
<evidence type="ECO:0000313" key="2">
    <source>
        <dbReference type="Proteomes" id="UP001422074"/>
    </source>
</evidence>
<comment type="caution">
    <text evidence="1">The sequence shown here is derived from an EMBL/GenBank/DDBJ whole genome shotgun (WGS) entry which is preliminary data.</text>
</comment>
<reference evidence="1 2" key="1">
    <citation type="submission" date="2024-05" db="EMBL/GenBank/DDBJ databases">
        <title>Sinomonas sp. nov., isolated from a waste landfill.</title>
        <authorList>
            <person name="Zhao Y."/>
        </authorList>
    </citation>
    <scope>NUCLEOTIDE SEQUENCE [LARGE SCALE GENOMIC DNA]</scope>
    <source>
        <strain evidence="1 2">CCTCC AB2014300</strain>
    </source>
</reference>
<evidence type="ECO:0000313" key="1">
    <source>
        <dbReference type="EMBL" id="MEN2745453.1"/>
    </source>
</evidence>
<proteinExistence type="predicted"/>
<organism evidence="1 2">
    <name type="scientific">Sinomonas halotolerans</name>
    <dbReference type="NCBI Taxonomy" id="1644133"/>
    <lineage>
        <taxon>Bacteria</taxon>
        <taxon>Bacillati</taxon>
        <taxon>Actinomycetota</taxon>
        <taxon>Actinomycetes</taxon>
        <taxon>Micrococcales</taxon>
        <taxon>Micrococcaceae</taxon>
        <taxon>Sinomonas</taxon>
    </lineage>
</organism>
<dbReference type="SUPFAM" id="SSF51695">
    <property type="entry name" value="PLC-like phosphodiesterases"/>
    <property type="match status" value="1"/>
</dbReference>
<dbReference type="EMBL" id="JBDFRB010000013">
    <property type="protein sequence ID" value="MEN2745453.1"/>
    <property type="molecule type" value="Genomic_DNA"/>
</dbReference>
<dbReference type="Gene3D" id="3.20.20.190">
    <property type="entry name" value="Phosphatidylinositol (PI) phosphodiesterase"/>
    <property type="match status" value="1"/>
</dbReference>
<name>A0ABU9X5R4_9MICC</name>
<gene>
    <name evidence="1" type="ORF">ABCQ75_13035</name>
</gene>
<keyword evidence="2" id="KW-1185">Reference proteome</keyword>
<protein>
    <submittedName>
        <fullName evidence="1">Uncharacterized protein</fullName>
    </submittedName>
</protein>
<accession>A0ABU9X5R4</accession>
<sequence>MAGAVVQCLDHTLAAEVRRRCPEATTGITLHGRALDPVGVARSAGARLISGDASFTVRQDVEALHAAGIGWMVAEELRLPGAAETPEALAASVRRLLGAGTDIIVTDDVAACRARVGGL</sequence>
<dbReference type="RefSeq" id="WP_345885834.1">
    <property type="nucleotide sequence ID" value="NZ_JBDFRB010000013.1"/>
</dbReference>